<proteinExistence type="predicted"/>
<organism evidence="2 3">
    <name type="scientific">Frankliniella fusca</name>
    <dbReference type="NCBI Taxonomy" id="407009"/>
    <lineage>
        <taxon>Eukaryota</taxon>
        <taxon>Metazoa</taxon>
        <taxon>Ecdysozoa</taxon>
        <taxon>Arthropoda</taxon>
        <taxon>Hexapoda</taxon>
        <taxon>Insecta</taxon>
        <taxon>Pterygota</taxon>
        <taxon>Neoptera</taxon>
        <taxon>Paraneoptera</taxon>
        <taxon>Thysanoptera</taxon>
        <taxon>Terebrantia</taxon>
        <taxon>Thripoidea</taxon>
        <taxon>Thripidae</taxon>
        <taxon>Frankliniella</taxon>
    </lineage>
</organism>
<keyword evidence="2" id="KW-0436">Ligase</keyword>
<protein>
    <submittedName>
        <fullName evidence="2">Cysteine--tRNA ligase</fullName>
    </submittedName>
</protein>
<keyword evidence="3" id="KW-1185">Reference proteome</keyword>
<evidence type="ECO:0000313" key="2">
    <source>
        <dbReference type="EMBL" id="KAK3907381.1"/>
    </source>
</evidence>
<name>A0AAE1GR84_9NEOP</name>
<dbReference type="Proteomes" id="UP001219518">
    <property type="component" value="Unassembled WGS sequence"/>
</dbReference>
<comment type="caution">
    <text evidence="2">The sequence shown here is derived from an EMBL/GenBank/DDBJ whole genome shotgun (WGS) entry which is preliminary data.</text>
</comment>
<accession>A0AAE1GR84</accession>
<reference evidence="2" key="1">
    <citation type="submission" date="2021-07" db="EMBL/GenBank/DDBJ databases">
        <authorList>
            <person name="Catto M.A."/>
            <person name="Jacobson A."/>
            <person name="Kennedy G."/>
            <person name="Labadie P."/>
            <person name="Hunt B.G."/>
            <person name="Srinivasan R."/>
        </authorList>
    </citation>
    <scope>NUCLEOTIDE SEQUENCE</scope>
    <source>
        <strain evidence="2">PL_HMW_Pooled</strain>
        <tissue evidence="2">Head</tissue>
    </source>
</reference>
<dbReference type="GO" id="GO:0016874">
    <property type="term" value="F:ligase activity"/>
    <property type="evidence" value="ECO:0007669"/>
    <property type="project" value="UniProtKB-KW"/>
</dbReference>
<dbReference type="Pfam" id="PF20700">
    <property type="entry name" value="Mutator"/>
    <property type="match status" value="1"/>
</dbReference>
<dbReference type="AlphaFoldDB" id="A0AAE1GR84"/>
<evidence type="ECO:0000259" key="1">
    <source>
        <dbReference type="Pfam" id="PF20700"/>
    </source>
</evidence>
<feature type="domain" description="Mutator-like transposase" evidence="1">
    <location>
        <begin position="54"/>
        <end position="191"/>
    </location>
</feature>
<reference evidence="2" key="2">
    <citation type="journal article" date="2023" name="BMC Genomics">
        <title>Pest status, molecular evolution, and epigenetic factors derived from the genome assembly of Frankliniella fusca, a thysanopteran phytovirus vector.</title>
        <authorList>
            <person name="Catto M.A."/>
            <person name="Labadie P.E."/>
            <person name="Jacobson A.L."/>
            <person name="Kennedy G.G."/>
            <person name="Srinivasan R."/>
            <person name="Hunt B.G."/>
        </authorList>
    </citation>
    <scope>NUCLEOTIDE SEQUENCE</scope>
    <source>
        <strain evidence="2">PL_HMW_Pooled</strain>
    </source>
</reference>
<dbReference type="EMBL" id="JAHWGI010000007">
    <property type="protein sequence ID" value="KAK3907381.1"/>
    <property type="molecule type" value="Genomic_DNA"/>
</dbReference>
<evidence type="ECO:0000313" key="3">
    <source>
        <dbReference type="Proteomes" id="UP001219518"/>
    </source>
</evidence>
<sequence>MPRAKNGRFAKAQNVAKVEKLVERTAERKKKRSIAKAAKLLMAEDEPTMLVAVGRRVVELDTLAKELWCSDCNIPLSLRNLEKEQQMGLASIMTVRCGECLAEYAVHTSKKVPNLNGGKDLYSSNCKAALGCIDSGMGPEILKKFLSTLNIPVLHTHTYQRAHDFISEFVVKAADESCKEAIEKEKRLALEMLLEKGTYKDVLFNSEALCP</sequence>
<dbReference type="InterPro" id="IPR049012">
    <property type="entry name" value="Mutator_transp_dom"/>
</dbReference>
<gene>
    <name evidence="2" type="ORF">KUF71_018210</name>
</gene>